<sequence length="241" mass="26160">MAPATWGTPNQPWGTRRPVTAADRALIARYRAGRPAIETNFTDPAELRAQWTLQADDRSDLRSCRQPANVVTTPAGLQLRTTAAPACHAKWATGYIISKFKQRYGLFEASLQVANETGVNNAFWLASDAAYEIDVVEAHYPNDAHMTLHNWNPGGASVGFDSKCACNLAAGFHDYGVLWTPTELIFEIDGEPIAALTRVGGIDKPADVRFATALADFAGKVPDNPVGHHMAVQSLKIFSNP</sequence>
<protein>
    <recommendedName>
        <fullName evidence="2">GH16 domain-containing protein</fullName>
    </recommendedName>
</protein>
<evidence type="ECO:0000313" key="3">
    <source>
        <dbReference type="EMBL" id="GLS16996.1"/>
    </source>
</evidence>
<name>A0ABQ6C9P8_9HYPH</name>
<reference evidence="4" key="1">
    <citation type="journal article" date="2019" name="Int. J. Syst. Evol. Microbiol.">
        <title>The Global Catalogue of Microorganisms (GCM) 10K type strain sequencing project: providing services to taxonomists for standard genome sequencing and annotation.</title>
        <authorList>
            <consortium name="The Broad Institute Genomics Platform"/>
            <consortium name="The Broad Institute Genome Sequencing Center for Infectious Disease"/>
            <person name="Wu L."/>
            <person name="Ma J."/>
        </authorList>
    </citation>
    <scope>NUCLEOTIDE SEQUENCE [LARGE SCALE GENOMIC DNA]</scope>
    <source>
        <strain evidence="4">NBRC 101365</strain>
    </source>
</reference>
<proteinExistence type="inferred from homology"/>
<evidence type="ECO:0000256" key="1">
    <source>
        <dbReference type="ARBA" id="ARBA00006865"/>
    </source>
</evidence>
<comment type="caution">
    <text evidence="3">The sequence shown here is derived from an EMBL/GenBank/DDBJ whole genome shotgun (WGS) entry which is preliminary data.</text>
</comment>
<dbReference type="InterPro" id="IPR050546">
    <property type="entry name" value="Glycosyl_Hydrlase_16"/>
</dbReference>
<dbReference type="PANTHER" id="PTHR10963:SF55">
    <property type="entry name" value="GLYCOSIDE HYDROLASE FAMILY 16 PROTEIN"/>
    <property type="match status" value="1"/>
</dbReference>
<feature type="domain" description="GH16" evidence="2">
    <location>
        <begin position="4"/>
        <end position="241"/>
    </location>
</feature>
<comment type="similarity">
    <text evidence="1">Belongs to the glycosyl hydrolase 16 family.</text>
</comment>
<dbReference type="EMBL" id="BSPC01000001">
    <property type="protein sequence ID" value="GLS16996.1"/>
    <property type="molecule type" value="Genomic_DNA"/>
</dbReference>
<evidence type="ECO:0000259" key="2">
    <source>
        <dbReference type="PROSITE" id="PS51762"/>
    </source>
</evidence>
<dbReference type="Proteomes" id="UP001156882">
    <property type="component" value="Unassembled WGS sequence"/>
</dbReference>
<dbReference type="SUPFAM" id="SSF49899">
    <property type="entry name" value="Concanavalin A-like lectins/glucanases"/>
    <property type="match status" value="1"/>
</dbReference>
<dbReference type="InterPro" id="IPR000757">
    <property type="entry name" value="Beta-glucanase-like"/>
</dbReference>
<dbReference type="Gene3D" id="2.60.120.200">
    <property type="match status" value="1"/>
</dbReference>
<organism evidence="3 4">
    <name type="scientific">Labrys miyagiensis</name>
    <dbReference type="NCBI Taxonomy" id="346912"/>
    <lineage>
        <taxon>Bacteria</taxon>
        <taxon>Pseudomonadati</taxon>
        <taxon>Pseudomonadota</taxon>
        <taxon>Alphaproteobacteria</taxon>
        <taxon>Hyphomicrobiales</taxon>
        <taxon>Xanthobacteraceae</taxon>
        <taxon>Labrys</taxon>
    </lineage>
</organism>
<keyword evidence="4" id="KW-1185">Reference proteome</keyword>
<dbReference type="RefSeq" id="WP_284309826.1">
    <property type="nucleotide sequence ID" value="NZ_BSPC01000001.1"/>
</dbReference>
<dbReference type="InterPro" id="IPR013320">
    <property type="entry name" value="ConA-like_dom_sf"/>
</dbReference>
<evidence type="ECO:0000313" key="4">
    <source>
        <dbReference type="Proteomes" id="UP001156882"/>
    </source>
</evidence>
<dbReference type="Pfam" id="PF00722">
    <property type="entry name" value="Glyco_hydro_16"/>
    <property type="match status" value="1"/>
</dbReference>
<dbReference type="CDD" id="cd00413">
    <property type="entry name" value="Glyco_hydrolase_16"/>
    <property type="match status" value="1"/>
</dbReference>
<gene>
    <name evidence="3" type="ORF">GCM10007874_00110</name>
</gene>
<dbReference type="PROSITE" id="PS51762">
    <property type="entry name" value="GH16_2"/>
    <property type="match status" value="1"/>
</dbReference>
<accession>A0ABQ6C9P8</accession>
<dbReference type="PANTHER" id="PTHR10963">
    <property type="entry name" value="GLYCOSYL HYDROLASE-RELATED"/>
    <property type="match status" value="1"/>
</dbReference>